<sequence length="91" mass="9896">MHVCPHGVGVGCGGDFVALLFAPSDGGDVGFGWCYVVAIFCFVFLFLCTFAMDYLDGLVPRLRPLWSRLICTKPSSCRSATARMAGRRAEQ</sequence>
<reference evidence="2" key="1">
    <citation type="submission" date="2019-11" db="UniProtKB">
        <authorList>
            <consortium name="WormBaseParasite"/>
        </authorList>
    </citation>
    <scope>IDENTIFICATION</scope>
</reference>
<keyword evidence="1" id="KW-0812">Transmembrane</keyword>
<accession>A0A5K3G351</accession>
<feature type="transmembrane region" description="Helical" evidence="1">
    <location>
        <begin position="30"/>
        <end position="55"/>
    </location>
</feature>
<dbReference type="WBParaSite" id="MCU_014955-RA">
    <property type="protein sequence ID" value="MCU_014955-RA"/>
    <property type="gene ID" value="MCU_014955"/>
</dbReference>
<evidence type="ECO:0000256" key="1">
    <source>
        <dbReference type="SAM" id="Phobius"/>
    </source>
</evidence>
<organism evidence="2">
    <name type="scientific">Mesocestoides corti</name>
    <name type="common">Flatworm</name>
    <dbReference type="NCBI Taxonomy" id="53468"/>
    <lineage>
        <taxon>Eukaryota</taxon>
        <taxon>Metazoa</taxon>
        <taxon>Spiralia</taxon>
        <taxon>Lophotrochozoa</taxon>
        <taxon>Platyhelminthes</taxon>
        <taxon>Cestoda</taxon>
        <taxon>Eucestoda</taxon>
        <taxon>Cyclophyllidea</taxon>
        <taxon>Mesocestoididae</taxon>
        <taxon>Mesocestoides</taxon>
    </lineage>
</organism>
<keyword evidence="1" id="KW-0472">Membrane</keyword>
<proteinExistence type="predicted"/>
<dbReference type="AlphaFoldDB" id="A0A5K3G351"/>
<evidence type="ECO:0000313" key="2">
    <source>
        <dbReference type="WBParaSite" id="MCU_014955-RA"/>
    </source>
</evidence>
<protein>
    <submittedName>
        <fullName evidence="2">Ion_trans domain-containing protein</fullName>
    </submittedName>
</protein>
<keyword evidence="1" id="KW-1133">Transmembrane helix</keyword>
<name>A0A5K3G351_MESCO</name>